<feature type="region of interest" description="Disordered" evidence="2">
    <location>
        <begin position="389"/>
        <end position="425"/>
    </location>
</feature>
<dbReference type="AlphaFoldDB" id="A0A0X1KHL9"/>
<dbReference type="SUPFAM" id="SSF75712">
    <property type="entry name" value="Rad50 coiled-coil Zn hook"/>
    <property type="match status" value="1"/>
</dbReference>
<dbReference type="EMBL" id="CP007140">
    <property type="protein sequence ID" value="AJC70756.1"/>
    <property type="molecule type" value="Genomic_DNA"/>
</dbReference>
<sequence length="425" mass="49166">MSSETIKLTAKFKLKETPEGLGALFQTYREIVNFLITHAFENTVTSFYRLKKETYKSLRQEYPELPSHYLYTACQMATAIFKSFRKRKKKGKAKGKPVFKREVIMLDDHLFKLDLENKTVKLSTPNRRIQLEFYPAKYHEKFKDWKVGQAWLVKTPKGVFLNVVFSREVEVEELKAFVGVDLNENNVTLSLPNGEFVQIITHEREVRTGYFLKRRKIQRKIRAGKRRRGLLEKYGRREKNRLNDLCHKLANKIVELAEKYGGIALEDLAEIRDSIRYSAEMNGRLHRWSFRKLQSIIEYKAKLRGVRVVFVNPAFTSSLCPVCGEKLSPNGHRVLKCSNCGFEADRDVVGSWNVRLRALKMWGVTVPPESPPMKTGVGKVIRYDWFTSSKSSGQPERWANLDAAFPSAPQVPQRVPQSTDRARSP</sequence>
<gene>
    <name evidence="4" type="ORF">X802_00025</name>
</gene>
<dbReference type="PANTHER" id="PTHR30405">
    <property type="entry name" value="TRANSPOSASE"/>
    <property type="match status" value="1"/>
</dbReference>
<dbReference type="NCBIfam" id="NF040570">
    <property type="entry name" value="guided_TnpB"/>
    <property type="match status" value="1"/>
</dbReference>
<evidence type="ECO:0000313" key="5">
    <source>
        <dbReference type="Proteomes" id="UP000062043"/>
    </source>
</evidence>
<dbReference type="PANTHER" id="PTHR30405:SF23">
    <property type="entry name" value="TRANSPOSASE-RELATED"/>
    <property type="match status" value="1"/>
</dbReference>
<dbReference type="NCBIfam" id="TIGR01766">
    <property type="entry name" value="IS200/IS605 family accessory protein TnpB-like domain"/>
    <property type="match status" value="1"/>
</dbReference>
<accession>A0A0X1KHL9</accession>
<evidence type="ECO:0000259" key="3">
    <source>
        <dbReference type="Pfam" id="PF07282"/>
    </source>
</evidence>
<dbReference type="GO" id="GO:0003677">
    <property type="term" value="F:DNA binding"/>
    <property type="evidence" value="ECO:0007669"/>
    <property type="project" value="UniProtKB-KW"/>
</dbReference>
<dbReference type="CDD" id="cd00029">
    <property type="entry name" value="C1"/>
    <property type="match status" value="1"/>
</dbReference>
<protein>
    <submittedName>
        <fullName evidence="4">Transposase</fullName>
    </submittedName>
</protein>
<keyword evidence="1" id="KW-0238">DNA-binding</keyword>
<dbReference type="Pfam" id="PF07282">
    <property type="entry name" value="Cas12f1-like_TNB"/>
    <property type="match status" value="1"/>
</dbReference>
<reference evidence="4 5" key="1">
    <citation type="submission" date="2014-01" db="EMBL/GenBank/DDBJ databases">
        <title>Genome sequencing of Thermococcus guaymasensis.</title>
        <authorList>
            <person name="Zhang X."/>
            <person name="Alvare G."/>
            <person name="Fristensky B."/>
            <person name="Chen L."/>
            <person name="Suen T."/>
            <person name="Chen Q."/>
            <person name="Ma K."/>
        </authorList>
    </citation>
    <scope>NUCLEOTIDE SEQUENCE [LARGE SCALE GENOMIC DNA]</scope>
    <source>
        <strain evidence="4 5">DSM 11113</strain>
    </source>
</reference>
<dbReference type="GeneID" id="27134052"/>
<evidence type="ECO:0000256" key="1">
    <source>
        <dbReference type="ARBA" id="ARBA00023125"/>
    </source>
</evidence>
<organism evidence="4 5">
    <name type="scientific">Thermococcus guaymasensis DSM 11113</name>
    <dbReference type="NCBI Taxonomy" id="1432656"/>
    <lineage>
        <taxon>Archaea</taxon>
        <taxon>Methanobacteriati</taxon>
        <taxon>Methanobacteriota</taxon>
        <taxon>Thermococci</taxon>
        <taxon>Thermococcales</taxon>
        <taxon>Thermococcaceae</taxon>
        <taxon>Thermococcus</taxon>
    </lineage>
</organism>
<dbReference type="Proteomes" id="UP000062043">
    <property type="component" value="Chromosome"/>
</dbReference>
<proteinExistence type="predicted"/>
<evidence type="ECO:0000313" key="4">
    <source>
        <dbReference type="EMBL" id="AJC70756.1"/>
    </source>
</evidence>
<dbReference type="PATRIC" id="fig|1432656.3.peg.5"/>
<evidence type="ECO:0000256" key="2">
    <source>
        <dbReference type="SAM" id="MobiDB-lite"/>
    </source>
</evidence>
<dbReference type="KEGG" id="tgy:X802_00025"/>
<dbReference type="RefSeq" id="WP_245608302.1">
    <property type="nucleotide sequence ID" value="NZ_CP007140.1"/>
</dbReference>
<dbReference type="InterPro" id="IPR010095">
    <property type="entry name" value="Cas12f1-like_TNB"/>
</dbReference>
<dbReference type="InterPro" id="IPR051399">
    <property type="entry name" value="RNA-guided_DNA_endo/Transpos"/>
</dbReference>
<dbReference type="STRING" id="1432656.X802_00025"/>
<name>A0A0X1KHL9_9EURY</name>
<keyword evidence="5" id="KW-1185">Reference proteome</keyword>
<feature type="domain" description="Cas12f1-like TNB" evidence="3">
    <location>
        <begin position="290"/>
        <end position="354"/>
    </location>
</feature>